<dbReference type="Pfam" id="PF07739">
    <property type="entry name" value="TipAS"/>
    <property type="match status" value="1"/>
</dbReference>
<dbReference type="Proteomes" id="UP000284277">
    <property type="component" value="Unassembled WGS sequence"/>
</dbReference>
<comment type="caution">
    <text evidence="6">The sequence shown here is derived from an EMBL/GenBank/DDBJ whole genome shotgun (WGS) entry which is preliminary data.</text>
</comment>
<dbReference type="RefSeq" id="WP_120196990.1">
    <property type="nucleotide sequence ID" value="NZ_MCIA01000017.1"/>
</dbReference>
<dbReference type="SMART" id="SM00422">
    <property type="entry name" value="HTH_MERR"/>
    <property type="match status" value="1"/>
</dbReference>
<dbReference type="GO" id="GO:0003700">
    <property type="term" value="F:DNA-binding transcription factor activity"/>
    <property type="evidence" value="ECO:0007669"/>
    <property type="project" value="InterPro"/>
</dbReference>
<dbReference type="CDD" id="cd01106">
    <property type="entry name" value="HTH_TipAL-Mta"/>
    <property type="match status" value="1"/>
</dbReference>
<reference evidence="6 7" key="1">
    <citation type="submission" date="2016-08" db="EMBL/GenBank/DDBJ databases">
        <title>A new outlook on sporulation: Clostridium algidixylanolyticum.</title>
        <authorList>
            <person name="Poppleton D.I."/>
            <person name="Gribaldo S."/>
        </authorList>
    </citation>
    <scope>NUCLEOTIDE SEQUENCE [LARGE SCALE GENOMIC DNA]</scope>
    <source>
        <strain evidence="6 7">SPL73</strain>
    </source>
</reference>
<name>A0A419T2C9_9FIRM</name>
<organism evidence="6 7">
    <name type="scientific">Lacrimispora algidixylanolytica</name>
    <dbReference type="NCBI Taxonomy" id="94868"/>
    <lineage>
        <taxon>Bacteria</taxon>
        <taxon>Bacillati</taxon>
        <taxon>Bacillota</taxon>
        <taxon>Clostridia</taxon>
        <taxon>Lachnospirales</taxon>
        <taxon>Lachnospiraceae</taxon>
        <taxon>Lacrimispora</taxon>
    </lineage>
</organism>
<dbReference type="EMBL" id="MCIA01000017">
    <property type="protein sequence ID" value="RKD31625.1"/>
    <property type="molecule type" value="Genomic_DNA"/>
</dbReference>
<evidence type="ECO:0000256" key="3">
    <source>
        <dbReference type="ARBA" id="ARBA00023159"/>
    </source>
</evidence>
<feature type="domain" description="HTH merR-type" evidence="5">
    <location>
        <begin position="8"/>
        <end position="76"/>
    </location>
</feature>
<evidence type="ECO:0000256" key="4">
    <source>
        <dbReference type="ARBA" id="ARBA00023163"/>
    </source>
</evidence>
<dbReference type="InterPro" id="IPR036244">
    <property type="entry name" value="TipA-like_antibiotic-bd"/>
</dbReference>
<dbReference type="OrthoDB" id="9777497at2"/>
<evidence type="ECO:0000256" key="1">
    <source>
        <dbReference type="ARBA" id="ARBA00023015"/>
    </source>
</evidence>
<keyword evidence="2" id="KW-0238">DNA-binding</keyword>
<proteinExistence type="predicted"/>
<accession>A0A419T2C9</accession>
<keyword evidence="7" id="KW-1185">Reference proteome</keyword>
<keyword evidence="3" id="KW-0010">Activator</keyword>
<dbReference type="Pfam" id="PF13411">
    <property type="entry name" value="MerR_1"/>
    <property type="match status" value="1"/>
</dbReference>
<dbReference type="AlphaFoldDB" id="A0A419T2C9"/>
<dbReference type="InterPro" id="IPR012925">
    <property type="entry name" value="TipAS_dom"/>
</dbReference>
<dbReference type="PROSITE" id="PS50937">
    <property type="entry name" value="HTH_MERR_2"/>
    <property type="match status" value="1"/>
</dbReference>
<dbReference type="InterPro" id="IPR009061">
    <property type="entry name" value="DNA-bd_dom_put_sf"/>
</dbReference>
<sequence length="261" mass="30238">MKDEKKLLFKVGELASLVGISVRTLQLYDQKNLLNSKYNKSHKRVYDRNDLLKLQQILFLKSLGFSLKEIDDIILKQTNGDDLEKVFTAQRKILLNQIQNLNKIVETLDIVISETNVGQKVSMERIVTILKLMNQENPYSFIVQYFDDDQLITINNSLLQNPEIQSEEKELFSQLGSLYHQGYDPAGIRGQELAKRWWDLVCEFTSGDKEMMKTLFSIGTDSAKWPENTKDMQKSIESFLEIALYIYLQNNDILIKDGTVQ</sequence>
<evidence type="ECO:0000313" key="6">
    <source>
        <dbReference type="EMBL" id="RKD31625.1"/>
    </source>
</evidence>
<evidence type="ECO:0000313" key="7">
    <source>
        <dbReference type="Proteomes" id="UP000284277"/>
    </source>
</evidence>
<keyword evidence="4" id="KW-0804">Transcription</keyword>
<dbReference type="PANTHER" id="PTHR30204:SF90">
    <property type="entry name" value="HTH-TYPE TRANSCRIPTIONAL ACTIVATOR MTA"/>
    <property type="match status" value="1"/>
</dbReference>
<evidence type="ECO:0000256" key="2">
    <source>
        <dbReference type="ARBA" id="ARBA00023125"/>
    </source>
</evidence>
<dbReference type="SUPFAM" id="SSF89082">
    <property type="entry name" value="Antibiotic binding domain of TipA-like multidrug resistance regulators"/>
    <property type="match status" value="1"/>
</dbReference>
<dbReference type="PANTHER" id="PTHR30204">
    <property type="entry name" value="REDOX-CYCLING DRUG-SENSING TRANSCRIPTIONAL ACTIVATOR SOXR"/>
    <property type="match status" value="1"/>
</dbReference>
<evidence type="ECO:0000259" key="5">
    <source>
        <dbReference type="PROSITE" id="PS50937"/>
    </source>
</evidence>
<dbReference type="Gene3D" id="1.10.1660.10">
    <property type="match status" value="1"/>
</dbReference>
<dbReference type="InterPro" id="IPR000551">
    <property type="entry name" value="MerR-type_HTH_dom"/>
</dbReference>
<keyword evidence="1" id="KW-0805">Transcription regulation</keyword>
<gene>
    <name evidence="6" type="ORF">BET01_20105</name>
</gene>
<dbReference type="GO" id="GO:0003677">
    <property type="term" value="F:DNA binding"/>
    <property type="evidence" value="ECO:0007669"/>
    <property type="project" value="UniProtKB-KW"/>
</dbReference>
<dbReference type="InterPro" id="IPR047057">
    <property type="entry name" value="MerR_fam"/>
</dbReference>
<dbReference type="PRINTS" id="PR00040">
    <property type="entry name" value="HTHMERR"/>
</dbReference>
<protein>
    <recommendedName>
        <fullName evidence="5">HTH merR-type domain-containing protein</fullName>
    </recommendedName>
</protein>
<dbReference type="SUPFAM" id="SSF46955">
    <property type="entry name" value="Putative DNA-binding domain"/>
    <property type="match status" value="1"/>
</dbReference>